<reference evidence="3" key="1">
    <citation type="submission" date="2022-06" db="EMBL/GenBank/DDBJ databases">
        <title>Sphingomonas sp. nov. isolated from rhizosphere soil of tomato.</title>
        <authorList>
            <person name="Dong H."/>
            <person name="Gao R."/>
        </authorList>
    </citation>
    <scope>NUCLEOTIDE SEQUENCE</scope>
    <source>
        <strain evidence="3">MMSM24</strain>
    </source>
</reference>
<comment type="caution">
    <text evidence="3">The sequence shown here is derived from an EMBL/GenBank/DDBJ whole genome shotgun (WGS) entry which is preliminary data.</text>
</comment>
<evidence type="ECO:0000259" key="1">
    <source>
        <dbReference type="Pfam" id="PF01408"/>
    </source>
</evidence>
<dbReference type="InterPro" id="IPR051450">
    <property type="entry name" value="Gfo/Idh/MocA_Oxidoreductases"/>
</dbReference>
<evidence type="ECO:0000313" key="3">
    <source>
        <dbReference type="EMBL" id="MCW6537776.1"/>
    </source>
</evidence>
<dbReference type="RefSeq" id="WP_265272005.1">
    <property type="nucleotide sequence ID" value="NZ_JANFAV010000034.1"/>
</dbReference>
<evidence type="ECO:0000313" key="4">
    <source>
        <dbReference type="Proteomes" id="UP001165565"/>
    </source>
</evidence>
<dbReference type="EMBL" id="JANFAV010000034">
    <property type="protein sequence ID" value="MCW6537776.1"/>
    <property type="molecule type" value="Genomic_DNA"/>
</dbReference>
<evidence type="ECO:0000259" key="2">
    <source>
        <dbReference type="Pfam" id="PF22725"/>
    </source>
</evidence>
<keyword evidence="4" id="KW-1185">Reference proteome</keyword>
<dbReference type="Gene3D" id="3.40.50.720">
    <property type="entry name" value="NAD(P)-binding Rossmann-like Domain"/>
    <property type="match status" value="1"/>
</dbReference>
<dbReference type="Pfam" id="PF22725">
    <property type="entry name" value="GFO_IDH_MocA_C3"/>
    <property type="match status" value="1"/>
</dbReference>
<sequence>MDRIRLGVVGLGRGFMLTLPALTGDERIVLAGAFDPRAEARERFAQEFDALAFPTLGAMLGAPDIDALYIASPHEHHAAQAIAAIKAGKHVLVEKPMAVTVADCAAMAEAARRFDRVLVVGPSHGFDAPVRAAAALIASGDHGALRQILTFNFTDFVYRPRRPEELDAARGGGVIFSQGAHQIDVVRRLAGQPIRTVRAVAGNWDETRPNDGAYTALLAFEHGAAASLTYSGYAHYDSDELTGWIGELGRPKAPTAHADARRTLARDEAAAKLARTYGNGAPPPPAPHHEHFGFVLASCERADIRLTPTGLALYADHAHEWRPLDPPAVPRRAVIDEFVAAIHRTSAPIHDGRWGLETMAACAALIESSRRGTDIFPATIIHDALEQIAL</sequence>
<dbReference type="SUPFAM" id="SSF55347">
    <property type="entry name" value="Glyceraldehyde-3-phosphate dehydrogenase-like, C-terminal domain"/>
    <property type="match status" value="1"/>
</dbReference>
<dbReference type="InterPro" id="IPR000683">
    <property type="entry name" value="Gfo/Idh/MocA-like_OxRdtase_N"/>
</dbReference>
<dbReference type="PANTHER" id="PTHR43377">
    <property type="entry name" value="BILIVERDIN REDUCTASE A"/>
    <property type="match status" value="1"/>
</dbReference>
<dbReference type="SUPFAM" id="SSF51735">
    <property type="entry name" value="NAD(P)-binding Rossmann-fold domains"/>
    <property type="match status" value="1"/>
</dbReference>
<dbReference type="InterPro" id="IPR055170">
    <property type="entry name" value="GFO_IDH_MocA-like_dom"/>
</dbReference>
<dbReference type="Gene3D" id="3.30.360.10">
    <property type="entry name" value="Dihydrodipicolinate Reductase, domain 2"/>
    <property type="match status" value="1"/>
</dbReference>
<organism evidence="3 4">
    <name type="scientific">Sphingomonas lycopersici</name>
    <dbReference type="NCBI Taxonomy" id="2951807"/>
    <lineage>
        <taxon>Bacteria</taxon>
        <taxon>Pseudomonadati</taxon>
        <taxon>Pseudomonadota</taxon>
        <taxon>Alphaproteobacteria</taxon>
        <taxon>Sphingomonadales</taxon>
        <taxon>Sphingomonadaceae</taxon>
        <taxon>Sphingomonas</taxon>
    </lineage>
</organism>
<dbReference type="Proteomes" id="UP001165565">
    <property type="component" value="Unassembled WGS sequence"/>
</dbReference>
<dbReference type="AlphaFoldDB" id="A0AA41ZJD6"/>
<dbReference type="Pfam" id="PF01408">
    <property type="entry name" value="GFO_IDH_MocA"/>
    <property type="match status" value="1"/>
</dbReference>
<protein>
    <submittedName>
        <fullName evidence="3">Gfo/Idh/MocA family oxidoreductase</fullName>
    </submittedName>
</protein>
<name>A0AA41ZJD6_9SPHN</name>
<dbReference type="PANTHER" id="PTHR43377:SF1">
    <property type="entry name" value="BILIVERDIN REDUCTASE A"/>
    <property type="match status" value="1"/>
</dbReference>
<proteinExistence type="predicted"/>
<dbReference type="GO" id="GO:0000166">
    <property type="term" value="F:nucleotide binding"/>
    <property type="evidence" value="ECO:0007669"/>
    <property type="project" value="InterPro"/>
</dbReference>
<feature type="domain" description="GFO/IDH/MocA-like oxidoreductase" evidence="2">
    <location>
        <begin position="130"/>
        <end position="239"/>
    </location>
</feature>
<feature type="domain" description="Gfo/Idh/MocA-like oxidoreductase N-terminal" evidence="1">
    <location>
        <begin position="4"/>
        <end position="121"/>
    </location>
</feature>
<dbReference type="InterPro" id="IPR036291">
    <property type="entry name" value="NAD(P)-bd_dom_sf"/>
</dbReference>
<gene>
    <name evidence="3" type="ORF">NEE01_23630</name>
</gene>
<accession>A0AA41ZJD6</accession>